<reference evidence="1" key="1">
    <citation type="submission" date="2023-04" db="EMBL/GenBank/DDBJ databases">
        <title>Ambrosiozyma monospora NBRC 10751.</title>
        <authorList>
            <person name="Ichikawa N."/>
            <person name="Sato H."/>
            <person name="Tonouchi N."/>
        </authorList>
    </citation>
    <scope>NUCLEOTIDE SEQUENCE</scope>
    <source>
        <strain evidence="1">NBRC 10751</strain>
    </source>
</reference>
<evidence type="ECO:0000313" key="2">
    <source>
        <dbReference type="Proteomes" id="UP001165064"/>
    </source>
</evidence>
<accession>A0ACB5TE57</accession>
<keyword evidence="2" id="KW-1185">Reference proteome</keyword>
<protein>
    <submittedName>
        <fullName evidence="1">Unnamed protein product</fullName>
    </submittedName>
</protein>
<gene>
    <name evidence="1" type="ORF">Amon02_000814300</name>
</gene>
<evidence type="ECO:0000313" key="1">
    <source>
        <dbReference type="EMBL" id="GME87083.1"/>
    </source>
</evidence>
<dbReference type="EMBL" id="BSXS01007052">
    <property type="protein sequence ID" value="GME87083.1"/>
    <property type="molecule type" value="Genomic_DNA"/>
</dbReference>
<comment type="caution">
    <text evidence="1">The sequence shown here is derived from an EMBL/GenBank/DDBJ whole genome shotgun (WGS) entry which is preliminary data.</text>
</comment>
<proteinExistence type="predicted"/>
<dbReference type="Proteomes" id="UP001165064">
    <property type="component" value="Unassembled WGS sequence"/>
</dbReference>
<name>A0ACB5TE57_AMBMO</name>
<organism evidence="1 2">
    <name type="scientific">Ambrosiozyma monospora</name>
    <name type="common">Yeast</name>
    <name type="synonym">Endomycopsis monosporus</name>
    <dbReference type="NCBI Taxonomy" id="43982"/>
    <lineage>
        <taxon>Eukaryota</taxon>
        <taxon>Fungi</taxon>
        <taxon>Dikarya</taxon>
        <taxon>Ascomycota</taxon>
        <taxon>Saccharomycotina</taxon>
        <taxon>Pichiomycetes</taxon>
        <taxon>Pichiales</taxon>
        <taxon>Pichiaceae</taxon>
        <taxon>Ambrosiozyma</taxon>
    </lineage>
</organism>
<sequence length="373" mass="42404">MAHDIPLTLYDCGFNEDEVKWSYGDGKENLHHLEFNGSWNDIQIKAITANFMKKAVYGPLKSNIDRVVVNLGDGRGSVSGKYIPIEKRPRLETPEQINAKWQMDQLLSKAGSTIVTFAIRSGVQIASSYVIKSVNQLMGSAPDKQKRALERLKSKLQTRIEIVSYAMELIQLVASRGNTNLESTLRLVNDLKLEIDEFEENIDDLAKEISTSKKLTPESIKSIQNYMQSLLVKIEQAIPVINLALTTSGANLSGSLNSYISPGRLLNTTVYINDSNLEFERTKKRVQVGPDFDLTFYNIFYNANRGSEITWREKFARCKLQIFRISVKEREYSYEVELTESFDDGRYHDDDDTPEKIILKVEDIARLFYSASA</sequence>